<protein>
    <recommendedName>
        <fullName evidence="3">Myb-like domain-containing protein</fullName>
    </recommendedName>
</protein>
<dbReference type="EMBL" id="MWQY01000003">
    <property type="protein sequence ID" value="ORC37243.1"/>
    <property type="molecule type" value="Genomic_DNA"/>
</dbReference>
<dbReference type="STRING" id="1963862.B4O97_03375"/>
<dbReference type="AlphaFoldDB" id="A0A1Y1S1D2"/>
<keyword evidence="2" id="KW-1185">Reference proteome</keyword>
<reference evidence="1 2" key="1">
    <citation type="submission" date="2017-03" db="EMBL/GenBank/DDBJ databases">
        <title>Draft Genome sequence of Marispirochaeta sp. strain JC444.</title>
        <authorList>
            <person name="Shivani Y."/>
            <person name="Subhash Y."/>
            <person name="Sasikala C."/>
            <person name="Ramana C."/>
        </authorList>
    </citation>
    <scope>NUCLEOTIDE SEQUENCE [LARGE SCALE GENOMIC DNA]</scope>
    <source>
        <strain evidence="1 2">JC444</strain>
    </source>
</reference>
<comment type="caution">
    <text evidence="1">The sequence shown here is derived from an EMBL/GenBank/DDBJ whole genome shotgun (WGS) entry which is preliminary data.</text>
</comment>
<evidence type="ECO:0000313" key="1">
    <source>
        <dbReference type="EMBL" id="ORC37243.1"/>
    </source>
</evidence>
<sequence>MPDTLEISEDMMAKIAEIEDTSKFQHKIWSAEEDAILLKYWKVKNKSQLSKVIGVSETTARERYLKLTKDYPD</sequence>
<gene>
    <name evidence="1" type="ORF">B4O97_03375</name>
</gene>
<name>A0A1Y1S1D2_9SPIO</name>
<accession>A0A1Y1S1D2</accession>
<dbReference type="Proteomes" id="UP000192343">
    <property type="component" value="Unassembled WGS sequence"/>
</dbReference>
<proteinExistence type="predicted"/>
<evidence type="ECO:0008006" key="3">
    <source>
        <dbReference type="Google" id="ProtNLM"/>
    </source>
</evidence>
<organism evidence="1 2">
    <name type="scientific">Marispirochaeta aestuarii</name>
    <dbReference type="NCBI Taxonomy" id="1963862"/>
    <lineage>
        <taxon>Bacteria</taxon>
        <taxon>Pseudomonadati</taxon>
        <taxon>Spirochaetota</taxon>
        <taxon>Spirochaetia</taxon>
        <taxon>Spirochaetales</taxon>
        <taxon>Spirochaetaceae</taxon>
        <taxon>Marispirochaeta</taxon>
    </lineage>
</organism>
<evidence type="ECO:0000313" key="2">
    <source>
        <dbReference type="Proteomes" id="UP000192343"/>
    </source>
</evidence>